<proteinExistence type="predicted"/>
<sequence>MAAWLAIILDSTMVNTDDLSRNRRLQDKIAKLAQISPDMYHMLIGSTGGWIEPVPDQADEGENEDAFAARLQDLMEKNQIKALALRQWEATYGAALDIAVDAAQAALAGPPQPEKVTPIPKADALCAVFDHLHNIVSLKALGCGVVAQLVPRGFLEQCFKHHMASLTQPSVQHFLQEITRMAGASSDATSTADDGHTGDGAGARRETTGPDAAATVSANFEALNGIDFGALATALQSAPADFLSIDADTLTPEDCVALLGPIEKRTLGRRGVQAQYADEESDPLTIGDWIGEIHDTFCLAVLAEGVALTCAPNQFAQLYFNEFLTTFPGWTEYETAARARAKADSAMDMISS</sequence>
<dbReference type="Proteomes" id="UP000054007">
    <property type="component" value="Unassembled WGS sequence"/>
</dbReference>
<evidence type="ECO:0000313" key="2">
    <source>
        <dbReference type="EMBL" id="KIY61183.1"/>
    </source>
</evidence>
<feature type="compositionally biased region" description="Basic and acidic residues" evidence="1">
    <location>
        <begin position="193"/>
        <end position="208"/>
    </location>
</feature>
<evidence type="ECO:0000256" key="1">
    <source>
        <dbReference type="SAM" id="MobiDB-lite"/>
    </source>
</evidence>
<evidence type="ECO:0000313" key="3">
    <source>
        <dbReference type="Proteomes" id="UP000054007"/>
    </source>
</evidence>
<accession>A0A0D7AS70</accession>
<reference evidence="2 3" key="1">
    <citation type="journal article" date="2015" name="Fungal Genet. Biol.">
        <title>Evolution of novel wood decay mechanisms in Agaricales revealed by the genome sequences of Fistulina hepatica and Cylindrobasidium torrendii.</title>
        <authorList>
            <person name="Floudas D."/>
            <person name="Held B.W."/>
            <person name="Riley R."/>
            <person name="Nagy L.G."/>
            <person name="Koehler G."/>
            <person name="Ransdell A.S."/>
            <person name="Younus H."/>
            <person name="Chow J."/>
            <person name="Chiniquy J."/>
            <person name="Lipzen A."/>
            <person name="Tritt A."/>
            <person name="Sun H."/>
            <person name="Haridas S."/>
            <person name="LaButti K."/>
            <person name="Ohm R.A."/>
            <person name="Kues U."/>
            <person name="Blanchette R.A."/>
            <person name="Grigoriev I.V."/>
            <person name="Minto R.E."/>
            <person name="Hibbett D.S."/>
        </authorList>
    </citation>
    <scope>NUCLEOTIDE SEQUENCE [LARGE SCALE GENOMIC DNA]</scope>
    <source>
        <strain evidence="2 3">FP15055 ss-10</strain>
    </source>
</reference>
<protein>
    <submittedName>
        <fullName evidence="2">Uncharacterized protein</fullName>
    </submittedName>
</protein>
<keyword evidence="3" id="KW-1185">Reference proteome</keyword>
<gene>
    <name evidence="2" type="ORF">CYLTODRAFT_495374</name>
</gene>
<feature type="region of interest" description="Disordered" evidence="1">
    <location>
        <begin position="184"/>
        <end position="210"/>
    </location>
</feature>
<dbReference type="AlphaFoldDB" id="A0A0D7AS70"/>
<dbReference type="EMBL" id="KN881021">
    <property type="protein sequence ID" value="KIY61183.1"/>
    <property type="molecule type" value="Genomic_DNA"/>
</dbReference>
<organism evidence="2 3">
    <name type="scientific">Cylindrobasidium torrendii FP15055 ss-10</name>
    <dbReference type="NCBI Taxonomy" id="1314674"/>
    <lineage>
        <taxon>Eukaryota</taxon>
        <taxon>Fungi</taxon>
        <taxon>Dikarya</taxon>
        <taxon>Basidiomycota</taxon>
        <taxon>Agaricomycotina</taxon>
        <taxon>Agaricomycetes</taxon>
        <taxon>Agaricomycetidae</taxon>
        <taxon>Agaricales</taxon>
        <taxon>Marasmiineae</taxon>
        <taxon>Physalacriaceae</taxon>
        <taxon>Cylindrobasidium</taxon>
    </lineage>
</organism>
<name>A0A0D7AS70_9AGAR</name>